<dbReference type="Proteomes" id="UP000034911">
    <property type="component" value="Unassembled WGS sequence"/>
</dbReference>
<dbReference type="GO" id="GO:0006310">
    <property type="term" value="P:DNA recombination"/>
    <property type="evidence" value="ECO:0007669"/>
    <property type="project" value="UniProtKB-UniRule"/>
</dbReference>
<dbReference type="InterPro" id="IPR000085">
    <property type="entry name" value="RuvA"/>
</dbReference>
<keyword evidence="8" id="KW-0547">Nucleotide-binding</keyword>
<evidence type="ECO:0000256" key="1">
    <source>
        <dbReference type="ARBA" id="ARBA00022490"/>
    </source>
</evidence>
<keyword evidence="8" id="KW-0378">Hydrolase</keyword>
<dbReference type="GO" id="GO:0006281">
    <property type="term" value="P:DNA repair"/>
    <property type="evidence" value="ECO:0007669"/>
    <property type="project" value="UniProtKB-UniRule"/>
</dbReference>
<dbReference type="EMBL" id="LCLH01000013">
    <property type="protein sequence ID" value="KKU13794.1"/>
    <property type="molecule type" value="Genomic_DNA"/>
</dbReference>
<dbReference type="InterPro" id="IPR013849">
    <property type="entry name" value="DNA_helicase_Holl-junc_RuvA_I"/>
</dbReference>
<feature type="region of interest" description="Domain III" evidence="6">
    <location>
        <begin position="143"/>
        <end position="189"/>
    </location>
</feature>
<sequence length="189" mass="20160">MIAFLSGIIKEKEKQALTVIVGGIGYKIFVSNKLLEESKVGQAIEVYTHLQIREDAWELYGFSSRIDLVFFKLLLSVNGVGPKGALHIFNIGTTEEISRAIAEGDIAFLTKISGIGKKTAERMILDLKNKVGVLSGGGSMPARGAAADVVDALVQMGYPLADARSAVQKVGAQKDAGVLLKKTLAVLKT</sequence>
<evidence type="ECO:0000313" key="9">
    <source>
        <dbReference type="Proteomes" id="UP000034911"/>
    </source>
</evidence>
<gene>
    <name evidence="6" type="primary">ruvA</name>
    <name evidence="8" type="ORF">UX20_C0013G0018</name>
</gene>
<dbReference type="InterPro" id="IPR010994">
    <property type="entry name" value="RuvA_2-like"/>
</dbReference>
<dbReference type="GO" id="GO:0005524">
    <property type="term" value="F:ATP binding"/>
    <property type="evidence" value="ECO:0007669"/>
    <property type="project" value="InterPro"/>
</dbReference>
<protein>
    <recommendedName>
        <fullName evidence="6">Holliday junction branch migration complex subunit RuvA</fullName>
    </recommendedName>
</protein>
<evidence type="ECO:0000259" key="7">
    <source>
        <dbReference type="SMART" id="SM00278"/>
    </source>
</evidence>
<feature type="domain" description="Helix-hairpin-helix DNA-binding motif class 1" evidence="7">
    <location>
        <begin position="107"/>
        <end position="126"/>
    </location>
</feature>
<evidence type="ECO:0000256" key="2">
    <source>
        <dbReference type="ARBA" id="ARBA00022763"/>
    </source>
</evidence>
<keyword evidence="4 6" id="KW-0233">DNA recombination</keyword>
<feature type="domain" description="Helix-hairpin-helix DNA-binding motif class 1" evidence="7">
    <location>
        <begin position="72"/>
        <end position="91"/>
    </location>
</feature>
<keyword evidence="5 6" id="KW-0234">DNA repair</keyword>
<dbReference type="Pfam" id="PF01330">
    <property type="entry name" value="RuvA_N"/>
    <property type="match status" value="1"/>
</dbReference>
<accession>A0A0G1MZX7</accession>
<reference evidence="8 9" key="1">
    <citation type="journal article" date="2015" name="Nature">
        <title>rRNA introns, odd ribosomes, and small enigmatic genomes across a large radiation of phyla.</title>
        <authorList>
            <person name="Brown C.T."/>
            <person name="Hug L.A."/>
            <person name="Thomas B.C."/>
            <person name="Sharon I."/>
            <person name="Castelle C.J."/>
            <person name="Singh A."/>
            <person name="Wilkins M.J."/>
            <person name="Williams K.H."/>
            <person name="Banfield J.F."/>
        </authorList>
    </citation>
    <scope>NUCLEOTIDE SEQUENCE [LARGE SCALE GENOMIC DNA]</scope>
</reference>
<name>A0A0G1MZX7_9BACT</name>
<comment type="similarity">
    <text evidence="6">Belongs to the RuvA family.</text>
</comment>
<dbReference type="SUPFAM" id="SSF50249">
    <property type="entry name" value="Nucleic acid-binding proteins"/>
    <property type="match status" value="1"/>
</dbReference>
<comment type="caution">
    <text evidence="8">The sequence shown here is derived from an EMBL/GenBank/DDBJ whole genome shotgun (WGS) entry which is preliminary data.</text>
</comment>
<dbReference type="STRING" id="1619050.UX20_C0013G0018"/>
<dbReference type="GO" id="GO:0048476">
    <property type="term" value="C:Holliday junction resolvase complex"/>
    <property type="evidence" value="ECO:0007669"/>
    <property type="project" value="UniProtKB-UniRule"/>
</dbReference>
<dbReference type="InterPro" id="IPR012340">
    <property type="entry name" value="NA-bd_OB-fold"/>
</dbReference>
<dbReference type="GO" id="GO:0005737">
    <property type="term" value="C:cytoplasm"/>
    <property type="evidence" value="ECO:0007669"/>
    <property type="project" value="UniProtKB-SubCell"/>
</dbReference>
<proteinExistence type="inferred from homology"/>
<keyword evidence="2 6" id="KW-0227">DNA damage</keyword>
<keyword evidence="8" id="KW-0347">Helicase</keyword>
<comment type="caution">
    <text evidence="6">Lacks conserved residue(s) required for the propagation of feature annotation.</text>
</comment>
<dbReference type="PATRIC" id="fig|1619050.3.peg.297"/>
<comment type="subcellular location">
    <subcellularLocation>
        <location evidence="6">Cytoplasm</location>
    </subcellularLocation>
</comment>
<keyword evidence="8" id="KW-0067">ATP-binding</keyword>
<dbReference type="Gene3D" id="2.40.50.140">
    <property type="entry name" value="Nucleic acid-binding proteins"/>
    <property type="match status" value="1"/>
</dbReference>
<evidence type="ECO:0000256" key="5">
    <source>
        <dbReference type="ARBA" id="ARBA00023204"/>
    </source>
</evidence>
<dbReference type="SMART" id="SM00278">
    <property type="entry name" value="HhH1"/>
    <property type="match status" value="2"/>
</dbReference>
<dbReference type="AlphaFoldDB" id="A0A0G1MZX7"/>
<dbReference type="HAMAP" id="MF_00031">
    <property type="entry name" value="DNA_HJ_migration_RuvA"/>
    <property type="match status" value="1"/>
</dbReference>
<dbReference type="NCBIfam" id="TIGR00084">
    <property type="entry name" value="ruvA"/>
    <property type="match status" value="1"/>
</dbReference>
<comment type="subunit">
    <text evidence="6">Homotetramer. Forms an RuvA(8)-RuvB(12)-Holliday junction (HJ) complex. HJ DNA is sandwiched between 2 RuvA tetramers; dsDNA enters through RuvA and exits via RuvB. An RuvB hexamer assembles on each DNA strand where it exits the tetramer. Each RuvB hexamer is contacted by two RuvA subunits (via domain III) on 2 adjacent RuvB subunits; this complex drives branch migration. In the full resolvosome a probable DNA-RuvA(4)-RuvB(12)-RuvC(2) complex forms which resolves the HJ.</text>
</comment>
<dbReference type="InterPro" id="IPR003583">
    <property type="entry name" value="Hlx-hairpin-Hlx_DNA-bd_motif"/>
</dbReference>
<comment type="domain">
    <text evidence="6">Has three domains with a flexible linker between the domains II and III and assumes an 'L' shape. Domain III is highly mobile and contacts RuvB.</text>
</comment>
<dbReference type="SUPFAM" id="SSF47781">
    <property type="entry name" value="RuvA domain 2-like"/>
    <property type="match status" value="1"/>
</dbReference>
<evidence type="ECO:0000256" key="6">
    <source>
        <dbReference type="HAMAP-Rule" id="MF_00031"/>
    </source>
</evidence>
<organism evidence="8 9">
    <name type="scientific">Candidatus Magasanikbacteria bacterium GW2011_GWC2_45_8</name>
    <dbReference type="NCBI Taxonomy" id="1619050"/>
    <lineage>
        <taxon>Bacteria</taxon>
        <taxon>Candidatus Magasanikiibacteriota</taxon>
    </lineage>
</organism>
<evidence type="ECO:0000256" key="3">
    <source>
        <dbReference type="ARBA" id="ARBA00023125"/>
    </source>
</evidence>
<dbReference type="GO" id="GO:0000400">
    <property type="term" value="F:four-way junction DNA binding"/>
    <property type="evidence" value="ECO:0007669"/>
    <property type="project" value="UniProtKB-UniRule"/>
</dbReference>
<comment type="function">
    <text evidence="6">The RuvA-RuvB-RuvC complex processes Holliday junction (HJ) DNA during genetic recombination and DNA repair, while the RuvA-RuvB complex plays an important role in the rescue of blocked DNA replication forks via replication fork reversal (RFR). RuvA specifically binds to HJ cruciform DNA, conferring on it an open structure. The RuvB hexamer acts as an ATP-dependent pump, pulling dsDNA into and through the RuvAB complex. HJ branch migration allows RuvC to scan DNA until it finds its consensus sequence, where it cleaves and resolves the cruciform DNA.</text>
</comment>
<dbReference type="GO" id="GO:0009378">
    <property type="term" value="F:four-way junction helicase activity"/>
    <property type="evidence" value="ECO:0007669"/>
    <property type="project" value="InterPro"/>
</dbReference>
<keyword evidence="3 6" id="KW-0238">DNA-binding</keyword>
<dbReference type="Gene3D" id="1.10.8.10">
    <property type="entry name" value="DNA helicase RuvA subunit, C-terminal domain"/>
    <property type="match status" value="1"/>
</dbReference>
<evidence type="ECO:0000256" key="4">
    <source>
        <dbReference type="ARBA" id="ARBA00023172"/>
    </source>
</evidence>
<dbReference type="Gene3D" id="1.10.150.20">
    <property type="entry name" value="5' to 3' exonuclease, C-terminal subdomain"/>
    <property type="match status" value="1"/>
</dbReference>
<keyword evidence="1 6" id="KW-0963">Cytoplasm</keyword>
<evidence type="ECO:0000313" key="8">
    <source>
        <dbReference type="EMBL" id="KKU13794.1"/>
    </source>
</evidence>
<dbReference type="Pfam" id="PF14520">
    <property type="entry name" value="HHH_5"/>
    <property type="match status" value="1"/>
</dbReference>